<gene>
    <name evidence="1" type="ORF">IQ16_07201</name>
</gene>
<name>A0A562QXJ9_9BRAD</name>
<dbReference type="AlphaFoldDB" id="A0A562QXJ9"/>
<dbReference type="Proteomes" id="UP000316291">
    <property type="component" value="Unassembled WGS sequence"/>
</dbReference>
<comment type="caution">
    <text evidence="1">The sequence shown here is derived from an EMBL/GenBank/DDBJ whole genome shotgun (WGS) entry which is preliminary data.</text>
</comment>
<protein>
    <submittedName>
        <fullName evidence="1">Uncharacterized protein</fullName>
    </submittedName>
</protein>
<reference evidence="1 2" key="1">
    <citation type="journal article" date="2015" name="Stand. Genomic Sci.">
        <title>Genomic Encyclopedia of Bacterial and Archaeal Type Strains, Phase III: the genomes of soil and plant-associated and newly described type strains.</title>
        <authorList>
            <person name="Whitman W.B."/>
            <person name="Woyke T."/>
            <person name="Klenk H.P."/>
            <person name="Zhou Y."/>
            <person name="Lilburn T.G."/>
            <person name="Beck B.J."/>
            <person name="De Vos P."/>
            <person name="Vandamme P."/>
            <person name="Eisen J.A."/>
            <person name="Garrity G."/>
            <person name="Hugenholtz P."/>
            <person name="Kyrpides N.C."/>
        </authorList>
    </citation>
    <scope>NUCLEOTIDE SEQUENCE [LARGE SCALE GENOMIC DNA]</scope>
    <source>
        <strain evidence="1 2">CGMCC 1.10948</strain>
    </source>
</reference>
<organism evidence="1 2">
    <name type="scientific">Bradyrhizobium huanghuaihaiense</name>
    <dbReference type="NCBI Taxonomy" id="990078"/>
    <lineage>
        <taxon>Bacteria</taxon>
        <taxon>Pseudomonadati</taxon>
        <taxon>Pseudomonadota</taxon>
        <taxon>Alphaproteobacteria</taxon>
        <taxon>Hyphomicrobiales</taxon>
        <taxon>Nitrobacteraceae</taxon>
        <taxon>Bradyrhizobium</taxon>
    </lineage>
</organism>
<evidence type="ECO:0000313" key="1">
    <source>
        <dbReference type="EMBL" id="TWI61323.1"/>
    </source>
</evidence>
<dbReference type="EMBL" id="VLLA01000026">
    <property type="protein sequence ID" value="TWI61323.1"/>
    <property type="molecule type" value="Genomic_DNA"/>
</dbReference>
<dbReference type="RefSeq" id="WP_018644835.1">
    <property type="nucleotide sequence ID" value="NZ_VLLA01000026.1"/>
</dbReference>
<keyword evidence="2" id="KW-1185">Reference proteome</keyword>
<sequence length="98" mass="10897">MLMFRERWPTVRTLRGWAISVLSDARAIRKCEEHGWMQDRGDPHARERAFDVARQHPPAGYFPETAAVAIAGVLDSIGDTCPECPPEVPVNVGARTAK</sequence>
<accession>A0A562QXJ9</accession>
<evidence type="ECO:0000313" key="2">
    <source>
        <dbReference type="Proteomes" id="UP000316291"/>
    </source>
</evidence>
<proteinExistence type="predicted"/>